<keyword evidence="1" id="KW-1133">Transmembrane helix</keyword>
<comment type="caution">
    <text evidence="2">The sequence shown here is derived from an EMBL/GenBank/DDBJ whole genome shotgun (WGS) entry which is preliminary data.</text>
</comment>
<keyword evidence="1" id="KW-0812">Transmembrane</keyword>
<dbReference type="Proteomes" id="UP000317894">
    <property type="component" value="Unassembled WGS sequence"/>
</dbReference>
<dbReference type="OrthoDB" id="6199137at2"/>
<accession>A0A552UEJ6</accession>
<dbReference type="InterPro" id="IPR018895">
    <property type="entry name" value="DUF2474"/>
</dbReference>
<dbReference type="Pfam" id="PF10617">
    <property type="entry name" value="DUF2474"/>
    <property type="match status" value="1"/>
</dbReference>
<protein>
    <submittedName>
        <fullName evidence="2">DUF2474 family protein</fullName>
    </submittedName>
</protein>
<dbReference type="EMBL" id="VJWA01000001">
    <property type="protein sequence ID" value="TRW16650.1"/>
    <property type="molecule type" value="Genomic_DNA"/>
</dbReference>
<keyword evidence="3" id="KW-1185">Reference proteome</keyword>
<dbReference type="AlphaFoldDB" id="A0A552UEJ6"/>
<evidence type="ECO:0000256" key="1">
    <source>
        <dbReference type="SAM" id="Phobius"/>
    </source>
</evidence>
<sequence length="52" mass="5523">MPTGCSAARSATRAIIEALALKARQLAWFVGIWAASVAALGAVGWLIRLWLL</sequence>
<gene>
    <name evidence="2" type="ORF">FMM06_00050</name>
</gene>
<evidence type="ECO:0000313" key="2">
    <source>
        <dbReference type="EMBL" id="TRW16650.1"/>
    </source>
</evidence>
<name>A0A552UEJ6_9SPHN</name>
<keyword evidence="1" id="KW-0472">Membrane</keyword>
<evidence type="ECO:0000313" key="3">
    <source>
        <dbReference type="Proteomes" id="UP000317894"/>
    </source>
</evidence>
<reference evidence="2 3" key="1">
    <citation type="submission" date="2019-07" db="EMBL/GenBank/DDBJ databases">
        <title>Novel species isolated from glacier.</title>
        <authorList>
            <person name="Liu Q."/>
            <person name="Xin Y.-H."/>
        </authorList>
    </citation>
    <scope>NUCLEOTIDE SEQUENCE [LARGE SCALE GENOMIC DNA]</scope>
    <source>
        <strain evidence="2 3">LB1R16</strain>
    </source>
</reference>
<feature type="transmembrane region" description="Helical" evidence="1">
    <location>
        <begin position="26"/>
        <end position="47"/>
    </location>
</feature>
<organism evidence="2 3">
    <name type="scientific">Glacieibacterium frigidum</name>
    <dbReference type="NCBI Taxonomy" id="2593303"/>
    <lineage>
        <taxon>Bacteria</taxon>
        <taxon>Pseudomonadati</taxon>
        <taxon>Pseudomonadota</taxon>
        <taxon>Alphaproteobacteria</taxon>
        <taxon>Sphingomonadales</taxon>
        <taxon>Sphingosinicellaceae</taxon>
        <taxon>Glacieibacterium</taxon>
    </lineage>
</organism>
<proteinExistence type="predicted"/>